<keyword evidence="1" id="KW-0472">Membrane</keyword>
<evidence type="ECO:0000256" key="1">
    <source>
        <dbReference type="SAM" id="Phobius"/>
    </source>
</evidence>
<keyword evidence="1" id="KW-0812">Transmembrane</keyword>
<organism evidence="2">
    <name type="scientific">Arundo donax</name>
    <name type="common">Giant reed</name>
    <name type="synonym">Donax arundinaceus</name>
    <dbReference type="NCBI Taxonomy" id="35708"/>
    <lineage>
        <taxon>Eukaryota</taxon>
        <taxon>Viridiplantae</taxon>
        <taxon>Streptophyta</taxon>
        <taxon>Embryophyta</taxon>
        <taxon>Tracheophyta</taxon>
        <taxon>Spermatophyta</taxon>
        <taxon>Magnoliopsida</taxon>
        <taxon>Liliopsida</taxon>
        <taxon>Poales</taxon>
        <taxon>Poaceae</taxon>
        <taxon>PACMAD clade</taxon>
        <taxon>Arundinoideae</taxon>
        <taxon>Arundineae</taxon>
        <taxon>Arundo</taxon>
    </lineage>
</organism>
<reference evidence="2" key="2">
    <citation type="journal article" date="2015" name="Data Brief">
        <title>Shoot transcriptome of the giant reed, Arundo donax.</title>
        <authorList>
            <person name="Barrero R.A."/>
            <person name="Guerrero F.D."/>
            <person name="Moolhuijzen P."/>
            <person name="Goolsby J.A."/>
            <person name="Tidwell J."/>
            <person name="Bellgard S.E."/>
            <person name="Bellgard M.I."/>
        </authorList>
    </citation>
    <scope>NUCLEOTIDE SEQUENCE</scope>
    <source>
        <tissue evidence="2">Shoot tissue taken approximately 20 cm above the soil surface</tissue>
    </source>
</reference>
<accession>A0A0A9C1L8</accession>
<dbReference type="PROSITE" id="PS51257">
    <property type="entry name" value="PROKAR_LIPOPROTEIN"/>
    <property type="match status" value="1"/>
</dbReference>
<feature type="transmembrane region" description="Helical" evidence="1">
    <location>
        <begin position="12"/>
        <end position="31"/>
    </location>
</feature>
<name>A0A0A9C1L8_ARUDO</name>
<dbReference type="AlphaFoldDB" id="A0A0A9C1L8"/>
<reference evidence="2" key="1">
    <citation type="submission" date="2014-09" db="EMBL/GenBank/DDBJ databases">
        <authorList>
            <person name="Magalhaes I.L.F."/>
            <person name="Oliveira U."/>
            <person name="Santos F.R."/>
            <person name="Vidigal T.H.D.A."/>
            <person name="Brescovit A.D."/>
            <person name="Santos A.J."/>
        </authorList>
    </citation>
    <scope>NUCLEOTIDE SEQUENCE</scope>
    <source>
        <tissue evidence="2">Shoot tissue taken approximately 20 cm above the soil surface</tissue>
    </source>
</reference>
<sequence length="33" mass="3910">MMEHRVKSNICNLINPSFLVLACFSYLPNLYDY</sequence>
<proteinExistence type="predicted"/>
<dbReference type="EMBL" id="GBRH01232468">
    <property type="protein sequence ID" value="JAD65427.1"/>
    <property type="molecule type" value="Transcribed_RNA"/>
</dbReference>
<protein>
    <submittedName>
        <fullName evidence="2">Uncharacterized protein</fullName>
    </submittedName>
</protein>
<evidence type="ECO:0000313" key="2">
    <source>
        <dbReference type="EMBL" id="JAD65427.1"/>
    </source>
</evidence>
<keyword evidence="1" id="KW-1133">Transmembrane helix</keyword>